<dbReference type="Gene3D" id="3.30.1370.110">
    <property type="match status" value="1"/>
</dbReference>
<proteinExistence type="predicted"/>
<accession>A0A1I7U9T2</accession>
<dbReference type="InterPro" id="IPR036063">
    <property type="entry name" value="Smr_dom_sf"/>
</dbReference>
<evidence type="ECO:0000313" key="3">
    <source>
        <dbReference type="WBParaSite" id="Csp11.Scaffold629.g16313.t1"/>
    </source>
</evidence>
<dbReference type="AlphaFoldDB" id="A0A1I7U9T2"/>
<dbReference type="PROSITE" id="PS50828">
    <property type="entry name" value="SMR"/>
    <property type="match status" value="1"/>
</dbReference>
<organism evidence="2 3">
    <name type="scientific">Caenorhabditis tropicalis</name>
    <dbReference type="NCBI Taxonomy" id="1561998"/>
    <lineage>
        <taxon>Eukaryota</taxon>
        <taxon>Metazoa</taxon>
        <taxon>Ecdysozoa</taxon>
        <taxon>Nematoda</taxon>
        <taxon>Chromadorea</taxon>
        <taxon>Rhabditida</taxon>
        <taxon>Rhabditina</taxon>
        <taxon>Rhabditomorpha</taxon>
        <taxon>Rhabditoidea</taxon>
        <taxon>Rhabditidae</taxon>
        <taxon>Peloderinae</taxon>
        <taxon>Caenorhabditis</taxon>
    </lineage>
</organism>
<evidence type="ECO:0000313" key="2">
    <source>
        <dbReference type="Proteomes" id="UP000095282"/>
    </source>
</evidence>
<name>A0A1I7U9T2_9PELO</name>
<dbReference type="SUPFAM" id="SSF160443">
    <property type="entry name" value="SMR domain-like"/>
    <property type="match status" value="1"/>
</dbReference>
<dbReference type="InterPro" id="IPR002625">
    <property type="entry name" value="Smr_dom"/>
</dbReference>
<dbReference type="eggNOG" id="ENOG502TK2V">
    <property type="taxonomic scope" value="Eukaryota"/>
</dbReference>
<feature type="domain" description="Smr" evidence="1">
    <location>
        <begin position="56"/>
        <end position="128"/>
    </location>
</feature>
<protein>
    <submittedName>
        <fullName evidence="3">Smr domain-containing protein</fullName>
    </submittedName>
</protein>
<evidence type="ECO:0000259" key="1">
    <source>
        <dbReference type="PROSITE" id="PS50828"/>
    </source>
</evidence>
<reference evidence="3" key="1">
    <citation type="submission" date="2016-11" db="UniProtKB">
        <authorList>
            <consortium name="WormBaseParasite"/>
        </authorList>
    </citation>
    <scope>IDENTIFICATION</scope>
</reference>
<dbReference type="STRING" id="1561998.A0A1I7U9T2"/>
<dbReference type="SMART" id="SM00463">
    <property type="entry name" value="SMR"/>
    <property type="match status" value="1"/>
</dbReference>
<dbReference type="Proteomes" id="UP000095282">
    <property type="component" value="Unplaced"/>
</dbReference>
<keyword evidence="2" id="KW-1185">Reference proteome</keyword>
<sequence>MKAAKKEFQLEIAALHEKRQEAFMAEDYRTAGRFGWKIDRKVVEWNEKFPKGPRYLDLHWMTGKGALRYVVETTKGRGEWFLETGRGNHSIDNIPVIKKSLVEWYGRFENCSIREHQWNKGILVLTIF</sequence>
<dbReference type="WBParaSite" id="Csp11.Scaffold629.g16313.t1">
    <property type="protein sequence ID" value="Csp11.Scaffold629.g16313.t1"/>
    <property type="gene ID" value="Csp11.Scaffold629.g16313"/>
</dbReference>